<dbReference type="GO" id="GO:0031418">
    <property type="term" value="F:L-ascorbic acid binding"/>
    <property type="evidence" value="ECO:0007669"/>
    <property type="project" value="InterPro"/>
</dbReference>
<protein>
    <submittedName>
        <fullName evidence="7">Oxidoreductase, 2OG-Fe(II) oxygenase family</fullName>
    </submittedName>
</protein>
<dbReference type="Gene3D" id="2.60.120.620">
    <property type="entry name" value="q2cbj1_9rhob like domain"/>
    <property type="match status" value="1"/>
</dbReference>
<dbReference type="AlphaFoldDB" id="T1C751"/>
<evidence type="ECO:0000256" key="2">
    <source>
        <dbReference type="ARBA" id="ARBA00022723"/>
    </source>
</evidence>
<dbReference type="InterPro" id="IPR005123">
    <property type="entry name" value="Oxoglu/Fe-dep_dioxygenase_dom"/>
</dbReference>
<name>T1C751_9ZZZZ</name>
<evidence type="ECO:0000256" key="3">
    <source>
        <dbReference type="ARBA" id="ARBA00022964"/>
    </source>
</evidence>
<evidence type="ECO:0000256" key="1">
    <source>
        <dbReference type="ARBA" id="ARBA00001961"/>
    </source>
</evidence>
<dbReference type="Pfam" id="PF13640">
    <property type="entry name" value="2OG-FeII_Oxy_3"/>
    <property type="match status" value="1"/>
</dbReference>
<evidence type="ECO:0000259" key="6">
    <source>
        <dbReference type="PROSITE" id="PS51471"/>
    </source>
</evidence>
<reference evidence="7" key="1">
    <citation type="submission" date="2013-08" db="EMBL/GenBank/DDBJ databases">
        <authorList>
            <person name="Mendez C."/>
            <person name="Richter M."/>
            <person name="Ferrer M."/>
            <person name="Sanchez J."/>
        </authorList>
    </citation>
    <scope>NUCLEOTIDE SEQUENCE</scope>
</reference>
<dbReference type="GO" id="GO:0006879">
    <property type="term" value="P:intracellular iron ion homeostasis"/>
    <property type="evidence" value="ECO:0007669"/>
    <property type="project" value="TreeGrafter"/>
</dbReference>
<keyword evidence="5" id="KW-0408">Iron</keyword>
<gene>
    <name evidence="7" type="ORF">B1B_01507</name>
</gene>
<dbReference type="NCBIfam" id="NF003975">
    <property type="entry name" value="PRK05467.1-4"/>
    <property type="match status" value="1"/>
</dbReference>
<keyword evidence="3" id="KW-0223">Dioxygenase</keyword>
<dbReference type="NCBIfam" id="NF003974">
    <property type="entry name" value="PRK05467.1-3"/>
    <property type="match status" value="1"/>
</dbReference>
<dbReference type="GO" id="GO:0005506">
    <property type="term" value="F:iron ion binding"/>
    <property type="evidence" value="ECO:0007669"/>
    <property type="project" value="InterPro"/>
</dbReference>
<feature type="domain" description="Fe2OG dioxygenase" evidence="6">
    <location>
        <begin position="78"/>
        <end position="177"/>
    </location>
</feature>
<accession>T1C751</accession>
<evidence type="ECO:0000256" key="4">
    <source>
        <dbReference type="ARBA" id="ARBA00023002"/>
    </source>
</evidence>
<comment type="caution">
    <text evidence="7">The sequence shown here is derived from an EMBL/GenBank/DDBJ whole genome shotgun (WGS) entry which is preliminary data.</text>
</comment>
<dbReference type="PROSITE" id="PS51471">
    <property type="entry name" value="FE2OG_OXY"/>
    <property type="match status" value="1"/>
</dbReference>
<keyword evidence="2" id="KW-0479">Metal-binding</keyword>
<proteinExistence type="inferred from homology"/>
<organism evidence="7">
    <name type="scientific">mine drainage metagenome</name>
    <dbReference type="NCBI Taxonomy" id="410659"/>
    <lineage>
        <taxon>unclassified sequences</taxon>
        <taxon>metagenomes</taxon>
        <taxon>ecological metagenomes</taxon>
    </lineage>
</organism>
<sequence>MFLVLPDVLTPAEREAVYRGVLALPFEDGARTTGPGARGRKHNLQLSDSDVRAEPLRRVILDALSRHSLFQFLAMPQVIMRPLFNRYDVGMFYQDHIDFPLVGGPGDTKMRADLSITLFVSRPDEYDGGELVVETPLGTEAFKLEAGQAIVYPAYYSHRVNPVTRGSRIAAITTVQSFIREEVKRDLIADLLRLMRWVQDQAPQSEEARLANKIHANLIRIWADD</sequence>
<dbReference type="GO" id="GO:0016706">
    <property type="term" value="F:2-oxoglutarate-dependent dioxygenase activity"/>
    <property type="evidence" value="ECO:0007669"/>
    <property type="project" value="InterPro"/>
</dbReference>
<dbReference type="PANTHER" id="PTHR41536">
    <property type="entry name" value="PKHD-TYPE HYDROXYLASE YBIX"/>
    <property type="match status" value="1"/>
</dbReference>
<dbReference type="PANTHER" id="PTHR41536:SF1">
    <property type="entry name" value="PKHD-TYPE HYDROXYLASE YBIX"/>
    <property type="match status" value="1"/>
</dbReference>
<reference evidence="7" key="2">
    <citation type="journal article" date="2014" name="ISME J.">
        <title>Microbial stratification in low pH oxic and suboxic macroscopic growths along an acid mine drainage.</title>
        <authorList>
            <person name="Mendez-Garcia C."/>
            <person name="Mesa V."/>
            <person name="Sprenger R.R."/>
            <person name="Richter M."/>
            <person name="Diez M.S."/>
            <person name="Solano J."/>
            <person name="Bargiela R."/>
            <person name="Golyshina O.V."/>
            <person name="Manteca A."/>
            <person name="Ramos J.L."/>
            <person name="Gallego J.R."/>
            <person name="Llorente I."/>
            <person name="Martins Dos Santos V.A."/>
            <person name="Jensen O.N."/>
            <person name="Pelaez A.I."/>
            <person name="Sanchez J."/>
            <person name="Ferrer M."/>
        </authorList>
    </citation>
    <scope>NUCLEOTIDE SEQUENCE</scope>
</reference>
<dbReference type="HAMAP" id="MF_00657">
    <property type="entry name" value="Hydroxyl_YbiX"/>
    <property type="match status" value="1"/>
</dbReference>
<dbReference type="EMBL" id="AUZY01001003">
    <property type="protein sequence ID" value="EQD76698.1"/>
    <property type="molecule type" value="Genomic_DNA"/>
</dbReference>
<keyword evidence="4" id="KW-0560">Oxidoreductase</keyword>
<dbReference type="InterPro" id="IPR006620">
    <property type="entry name" value="Pro_4_hyd_alph"/>
</dbReference>
<evidence type="ECO:0000256" key="5">
    <source>
        <dbReference type="ARBA" id="ARBA00023004"/>
    </source>
</evidence>
<dbReference type="SMART" id="SM00702">
    <property type="entry name" value="P4Hc"/>
    <property type="match status" value="1"/>
</dbReference>
<evidence type="ECO:0000313" key="7">
    <source>
        <dbReference type="EMBL" id="EQD76698.1"/>
    </source>
</evidence>
<dbReference type="GO" id="GO:0006974">
    <property type="term" value="P:DNA damage response"/>
    <property type="evidence" value="ECO:0007669"/>
    <property type="project" value="TreeGrafter"/>
</dbReference>
<dbReference type="InterPro" id="IPR044862">
    <property type="entry name" value="Pro_4_hyd_alph_FE2OG_OXY"/>
</dbReference>
<dbReference type="InterPro" id="IPR023550">
    <property type="entry name" value="PKHD_hydroxylase"/>
</dbReference>
<comment type="cofactor">
    <cofactor evidence="1">
        <name>L-ascorbate</name>
        <dbReference type="ChEBI" id="CHEBI:38290"/>
    </cofactor>
</comment>